<gene>
    <name evidence="1" type="ORF">A6E01_20240</name>
</gene>
<dbReference type="EMBL" id="CP016179">
    <property type="protein sequence ID" value="ANO35544.1"/>
    <property type="molecule type" value="Genomic_DNA"/>
</dbReference>
<evidence type="ECO:0000313" key="1">
    <source>
        <dbReference type="EMBL" id="ANO35544.1"/>
    </source>
</evidence>
<organism evidence="1">
    <name type="scientific">Vibrio breoganii</name>
    <dbReference type="NCBI Taxonomy" id="553239"/>
    <lineage>
        <taxon>Bacteria</taxon>
        <taxon>Pseudomonadati</taxon>
        <taxon>Pseudomonadota</taxon>
        <taxon>Gammaproteobacteria</taxon>
        <taxon>Vibrionales</taxon>
        <taxon>Vibrionaceae</taxon>
        <taxon>Vibrio</taxon>
    </lineage>
</organism>
<protein>
    <submittedName>
        <fullName evidence="1">Uncharacterized protein</fullName>
    </submittedName>
</protein>
<name>A0A193KJR4_9VIBR</name>
<reference evidence="1" key="1">
    <citation type="submission" date="2016-06" db="EMBL/GenBank/DDBJ databases">
        <title>Adaptive Radiation by Waves of Gene Transfer Leads to Fine-Scale Resource Partitioning in Marine Microbes.</title>
        <authorList>
            <person name="Hehemann J.-H."/>
            <person name="Arevalo P."/>
            <person name="Datta M.S."/>
            <person name="Yu X."/>
            <person name="Corzett C."/>
            <person name="Henschel A."/>
            <person name="Preheim S.P."/>
            <person name="Timberlake S."/>
            <person name="Alm E.J."/>
            <person name="Polz M.F."/>
        </authorList>
    </citation>
    <scope>NUCLEOTIDE SEQUENCE [LARGE SCALE GENOMIC DNA]</scope>
    <source>
        <strain evidence="1">FF50</strain>
        <plasmid evidence="1">unnamed1</plasmid>
    </source>
</reference>
<proteinExistence type="predicted"/>
<keyword evidence="1" id="KW-0614">Plasmid</keyword>
<dbReference type="Proteomes" id="UP000092018">
    <property type="component" value="Plasmid unnamed1"/>
</dbReference>
<dbReference type="KEGG" id="vbr:A6E01_20240"/>
<dbReference type="AlphaFoldDB" id="A0A193KJR4"/>
<accession>A0A193KJR4</accession>
<geneLocation type="plasmid" evidence="1">
    <name>unnamed1</name>
</geneLocation>
<sequence length="71" mass="8282">MHFRSDDLNKIDTYLTRVDKTECLLYEELASQLRVILEAQDKQALLQMIGQVSGRNLSFEKVLVQVRNQMP</sequence>